<dbReference type="Proteomes" id="UP000199365">
    <property type="component" value="Unassembled WGS sequence"/>
</dbReference>
<keyword evidence="3" id="KW-1185">Reference proteome</keyword>
<organism evidence="2 3">
    <name type="scientific">Paraburkholderia tuberum</name>
    <dbReference type="NCBI Taxonomy" id="157910"/>
    <lineage>
        <taxon>Bacteria</taxon>
        <taxon>Pseudomonadati</taxon>
        <taxon>Pseudomonadota</taxon>
        <taxon>Betaproteobacteria</taxon>
        <taxon>Burkholderiales</taxon>
        <taxon>Burkholderiaceae</taxon>
        <taxon>Paraburkholderia</taxon>
    </lineage>
</organism>
<dbReference type="AlphaFoldDB" id="A0A1H1KAG1"/>
<gene>
    <name evidence="2" type="ORF">SAMN05445850_6805</name>
</gene>
<proteinExistence type="predicted"/>
<name>A0A1H1KAG1_9BURK</name>
<evidence type="ECO:0000256" key="1">
    <source>
        <dbReference type="SAM" id="MobiDB-lite"/>
    </source>
</evidence>
<evidence type="ECO:0000313" key="3">
    <source>
        <dbReference type="Proteomes" id="UP000199365"/>
    </source>
</evidence>
<dbReference type="EMBL" id="FNKX01000003">
    <property type="protein sequence ID" value="SDR59311.1"/>
    <property type="molecule type" value="Genomic_DNA"/>
</dbReference>
<accession>A0A1H1KAG1</accession>
<protein>
    <submittedName>
        <fullName evidence="2">Phasin protein</fullName>
    </submittedName>
</protein>
<reference evidence="3" key="1">
    <citation type="submission" date="2016-10" db="EMBL/GenBank/DDBJ databases">
        <authorList>
            <person name="Varghese N."/>
            <person name="Submissions S."/>
        </authorList>
    </citation>
    <scope>NUCLEOTIDE SEQUENCE [LARGE SCALE GENOMIC DNA]</scope>
    <source>
        <strain evidence="3">DUS833</strain>
    </source>
</reference>
<evidence type="ECO:0000313" key="2">
    <source>
        <dbReference type="EMBL" id="SDR59311.1"/>
    </source>
</evidence>
<feature type="compositionally biased region" description="Basic residues" evidence="1">
    <location>
        <begin position="170"/>
        <end position="180"/>
    </location>
</feature>
<sequence>MSSPKQMPFTLSVPTDVSQLPNLFLAGYCALIRLNVDTYRSAVTGAALHWESVLRAQTPEQFLRRQADVMPWLTLQFAGYTRGWMDIASETIRPCHAGGDHDDERELHEDTRPAGLPACATGVDAMMRAAVPPEVQPDRVSVAEAQVGEMVRAFLERVEKATPDTAQRRGPPRTRRSSTR</sequence>
<feature type="region of interest" description="Disordered" evidence="1">
    <location>
        <begin position="157"/>
        <end position="180"/>
    </location>
</feature>